<comment type="caution">
    <text evidence="2">The sequence shown here is derived from an EMBL/GenBank/DDBJ whole genome shotgun (WGS) entry which is preliminary data.</text>
</comment>
<proteinExistence type="predicted"/>
<protein>
    <submittedName>
        <fullName evidence="2">Uncharacterized protein</fullName>
    </submittedName>
</protein>
<name>A0A4Y2GAZ1_ARAVE</name>
<evidence type="ECO:0000256" key="1">
    <source>
        <dbReference type="SAM" id="MobiDB-lite"/>
    </source>
</evidence>
<accession>A0A4Y2GAZ1</accession>
<dbReference type="Proteomes" id="UP000499080">
    <property type="component" value="Unassembled WGS sequence"/>
</dbReference>
<sequence length="88" mass="10521">MEDRINCRFNNSRSYDTNTENKMIRRNRNWLKQARGNGNKLREESNNDTTQNVRQEEEKGMQQSNIEGNMPRLIGFGRVIKTPKRYKD</sequence>
<evidence type="ECO:0000313" key="3">
    <source>
        <dbReference type="Proteomes" id="UP000499080"/>
    </source>
</evidence>
<keyword evidence="3" id="KW-1185">Reference proteome</keyword>
<dbReference type="AlphaFoldDB" id="A0A4Y2GAZ1"/>
<dbReference type="EMBL" id="BGPR01001312">
    <property type="protein sequence ID" value="GBM50850.1"/>
    <property type="molecule type" value="Genomic_DNA"/>
</dbReference>
<reference evidence="2 3" key="1">
    <citation type="journal article" date="2019" name="Sci. Rep.">
        <title>Orb-weaving spider Araneus ventricosus genome elucidates the spidroin gene catalogue.</title>
        <authorList>
            <person name="Kono N."/>
            <person name="Nakamura H."/>
            <person name="Ohtoshi R."/>
            <person name="Moran D.A.P."/>
            <person name="Shinohara A."/>
            <person name="Yoshida Y."/>
            <person name="Fujiwara M."/>
            <person name="Mori M."/>
            <person name="Tomita M."/>
            <person name="Arakawa K."/>
        </authorList>
    </citation>
    <scope>NUCLEOTIDE SEQUENCE [LARGE SCALE GENOMIC DNA]</scope>
</reference>
<feature type="region of interest" description="Disordered" evidence="1">
    <location>
        <begin position="34"/>
        <end position="71"/>
    </location>
</feature>
<evidence type="ECO:0000313" key="2">
    <source>
        <dbReference type="EMBL" id="GBM50850.1"/>
    </source>
</evidence>
<organism evidence="2 3">
    <name type="scientific">Araneus ventricosus</name>
    <name type="common">Orbweaver spider</name>
    <name type="synonym">Epeira ventricosa</name>
    <dbReference type="NCBI Taxonomy" id="182803"/>
    <lineage>
        <taxon>Eukaryota</taxon>
        <taxon>Metazoa</taxon>
        <taxon>Ecdysozoa</taxon>
        <taxon>Arthropoda</taxon>
        <taxon>Chelicerata</taxon>
        <taxon>Arachnida</taxon>
        <taxon>Araneae</taxon>
        <taxon>Araneomorphae</taxon>
        <taxon>Entelegynae</taxon>
        <taxon>Araneoidea</taxon>
        <taxon>Araneidae</taxon>
        <taxon>Araneus</taxon>
    </lineage>
</organism>
<gene>
    <name evidence="2" type="ORF">AVEN_140951_1</name>
</gene>